<accession>A0A6C0L1W4</accession>
<keyword evidence="1" id="KW-0812">Transmembrane</keyword>
<dbReference type="EMBL" id="MN741009">
    <property type="protein sequence ID" value="QHU22508.1"/>
    <property type="molecule type" value="Genomic_DNA"/>
</dbReference>
<name>A0A6C0L1W4_9ZZZZ</name>
<keyword evidence="1" id="KW-1133">Transmembrane helix</keyword>
<evidence type="ECO:0000313" key="2">
    <source>
        <dbReference type="EMBL" id="QHU22508.1"/>
    </source>
</evidence>
<keyword evidence="1" id="KW-0472">Membrane</keyword>
<proteinExistence type="predicted"/>
<evidence type="ECO:0000256" key="1">
    <source>
        <dbReference type="SAM" id="Phobius"/>
    </source>
</evidence>
<dbReference type="AlphaFoldDB" id="A0A6C0L1W4"/>
<reference evidence="2" key="1">
    <citation type="journal article" date="2020" name="Nature">
        <title>Giant virus diversity and host interactions through global metagenomics.</title>
        <authorList>
            <person name="Schulz F."/>
            <person name="Roux S."/>
            <person name="Paez-Espino D."/>
            <person name="Jungbluth S."/>
            <person name="Walsh D.A."/>
            <person name="Denef V.J."/>
            <person name="McMahon K.D."/>
            <person name="Konstantinidis K.T."/>
            <person name="Eloe-Fadrosh E.A."/>
            <person name="Kyrpides N.C."/>
            <person name="Woyke T."/>
        </authorList>
    </citation>
    <scope>NUCLEOTIDE SEQUENCE</scope>
    <source>
        <strain evidence="2">GVMAG-S-ERX555907-102</strain>
    </source>
</reference>
<feature type="transmembrane region" description="Helical" evidence="1">
    <location>
        <begin position="84"/>
        <end position="106"/>
    </location>
</feature>
<protein>
    <submittedName>
        <fullName evidence="2">Uncharacterized protein</fullName>
    </submittedName>
</protein>
<feature type="transmembrane region" description="Helical" evidence="1">
    <location>
        <begin position="5"/>
        <end position="25"/>
    </location>
</feature>
<organism evidence="2">
    <name type="scientific">viral metagenome</name>
    <dbReference type="NCBI Taxonomy" id="1070528"/>
    <lineage>
        <taxon>unclassified sequences</taxon>
        <taxon>metagenomes</taxon>
        <taxon>organismal metagenomes</taxon>
    </lineage>
</organism>
<sequence>MSNIYFIISLLCIIILNCFLYHNTIGYREGFDANNLNPVKLIDNVLGKLVDALLGSIPILKHIHKKVKKKRGLFAKIKATFYELFISLLTIIFTPLAAIAVLYLVYQLMLFVIMNVHVMFQPNSLLKYIS</sequence>